<name>F8QCL0_SERL3</name>
<accession>F8QCL0</accession>
<gene>
    <name evidence="1" type="ORF">SERLA73DRAFT_163276</name>
</gene>
<evidence type="ECO:0000313" key="1">
    <source>
        <dbReference type="EMBL" id="EGN93875.1"/>
    </source>
</evidence>
<protein>
    <submittedName>
        <fullName evidence="1">Uncharacterized protein</fullName>
    </submittedName>
</protein>
<keyword evidence="2" id="KW-1185">Reference proteome</keyword>
<sequence>MIVEMLLRSFKEARHSHPGLTATIIKAKIKWSFKEARHSHPGLTATITKAKFLIK</sequence>
<dbReference type="EMBL" id="GL945490">
    <property type="protein sequence ID" value="EGN93875.1"/>
    <property type="molecule type" value="Genomic_DNA"/>
</dbReference>
<organism evidence="2">
    <name type="scientific">Serpula lacrymans var. lacrymans (strain S7.3)</name>
    <name type="common">Dry rot fungus</name>
    <dbReference type="NCBI Taxonomy" id="936435"/>
    <lineage>
        <taxon>Eukaryota</taxon>
        <taxon>Fungi</taxon>
        <taxon>Dikarya</taxon>
        <taxon>Basidiomycota</taxon>
        <taxon>Agaricomycotina</taxon>
        <taxon>Agaricomycetes</taxon>
        <taxon>Agaricomycetidae</taxon>
        <taxon>Boletales</taxon>
        <taxon>Coniophorineae</taxon>
        <taxon>Serpulaceae</taxon>
        <taxon>Serpula</taxon>
    </lineage>
</organism>
<proteinExistence type="predicted"/>
<evidence type="ECO:0000313" key="2">
    <source>
        <dbReference type="Proteomes" id="UP000008063"/>
    </source>
</evidence>
<reference evidence="2" key="1">
    <citation type="journal article" date="2011" name="Science">
        <title>The plant cell wall-decomposing machinery underlies the functional diversity of forest fungi.</title>
        <authorList>
            <person name="Eastwood D.C."/>
            <person name="Floudas D."/>
            <person name="Binder M."/>
            <person name="Majcherczyk A."/>
            <person name="Schneider P."/>
            <person name="Aerts A."/>
            <person name="Asiegbu F.O."/>
            <person name="Baker S.E."/>
            <person name="Barry K."/>
            <person name="Bendiksby M."/>
            <person name="Blumentritt M."/>
            <person name="Coutinho P.M."/>
            <person name="Cullen D."/>
            <person name="de Vries R.P."/>
            <person name="Gathman A."/>
            <person name="Goodell B."/>
            <person name="Henrissat B."/>
            <person name="Ihrmark K."/>
            <person name="Kauserud H."/>
            <person name="Kohler A."/>
            <person name="LaButti K."/>
            <person name="Lapidus A."/>
            <person name="Lavin J.L."/>
            <person name="Lee Y.-H."/>
            <person name="Lindquist E."/>
            <person name="Lilly W."/>
            <person name="Lucas S."/>
            <person name="Morin E."/>
            <person name="Murat C."/>
            <person name="Oguiza J.A."/>
            <person name="Park J."/>
            <person name="Pisabarro A.G."/>
            <person name="Riley R."/>
            <person name="Rosling A."/>
            <person name="Salamov A."/>
            <person name="Schmidt O."/>
            <person name="Schmutz J."/>
            <person name="Skrede I."/>
            <person name="Stenlid J."/>
            <person name="Wiebenga A."/>
            <person name="Xie X."/>
            <person name="Kuees U."/>
            <person name="Hibbett D.S."/>
            <person name="Hoffmeister D."/>
            <person name="Hoegberg N."/>
            <person name="Martin F."/>
            <person name="Grigoriev I.V."/>
            <person name="Watkinson S.C."/>
        </authorList>
    </citation>
    <scope>NUCLEOTIDE SEQUENCE [LARGE SCALE GENOMIC DNA]</scope>
    <source>
        <strain evidence="2">strain S7.3</strain>
    </source>
</reference>
<dbReference type="Proteomes" id="UP000008063">
    <property type="component" value="Unassembled WGS sequence"/>
</dbReference>
<dbReference type="HOGENOM" id="CLU_3033816_0_0_1"/>
<dbReference type="InParanoid" id="F8QCL0"/>
<dbReference type="AlphaFoldDB" id="F8QCL0"/>